<organism evidence="2 3">
    <name type="scientific">Tsuneonella litorea</name>
    <dbReference type="NCBI Taxonomy" id="2976475"/>
    <lineage>
        <taxon>Bacteria</taxon>
        <taxon>Pseudomonadati</taxon>
        <taxon>Pseudomonadota</taxon>
        <taxon>Alphaproteobacteria</taxon>
        <taxon>Sphingomonadales</taxon>
        <taxon>Erythrobacteraceae</taxon>
        <taxon>Tsuneonella</taxon>
    </lineage>
</organism>
<feature type="domain" description="N-acetyltransferase" evidence="1">
    <location>
        <begin position="12"/>
        <end position="166"/>
    </location>
</feature>
<dbReference type="SUPFAM" id="SSF55729">
    <property type="entry name" value="Acyl-CoA N-acyltransferases (Nat)"/>
    <property type="match status" value="1"/>
</dbReference>
<dbReference type="Gene3D" id="3.40.630.30">
    <property type="match status" value="1"/>
</dbReference>
<dbReference type="PANTHER" id="PTHR43792:SF1">
    <property type="entry name" value="N-ACETYLTRANSFERASE DOMAIN-CONTAINING PROTEIN"/>
    <property type="match status" value="1"/>
</dbReference>
<proteinExistence type="predicted"/>
<evidence type="ECO:0000259" key="1">
    <source>
        <dbReference type="PROSITE" id="PS51186"/>
    </source>
</evidence>
<dbReference type="InterPro" id="IPR016181">
    <property type="entry name" value="Acyl_CoA_acyltransferase"/>
</dbReference>
<name>A0A9X2W4B9_9SPHN</name>
<protein>
    <submittedName>
        <fullName evidence="2">GNAT family N-acetyltransferase</fullName>
    </submittedName>
</protein>
<sequence length="166" mass="17857">MIRRGSLETERLSIRPFVQADVQFLVRLFADPRVARFVGDGSPLAPEDARLWVRRSAENLAHHGYGTGAVIERASGDAVGWAGFARPGDGSEEIVYGLAASRWGKGYGGEIVDALVGFALERGIAPLRATVDEANAGSIAILERRGFRLAARDYGGEAGSLLYLRN</sequence>
<evidence type="ECO:0000313" key="2">
    <source>
        <dbReference type="EMBL" id="MCT2559780.1"/>
    </source>
</evidence>
<dbReference type="InterPro" id="IPR051531">
    <property type="entry name" value="N-acetyltransferase"/>
</dbReference>
<dbReference type="RefSeq" id="WP_259962726.1">
    <property type="nucleotide sequence ID" value="NZ_JAOAMV010000006.1"/>
</dbReference>
<dbReference type="InterPro" id="IPR000182">
    <property type="entry name" value="GNAT_dom"/>
</dbReference>
<accession>A0A9X2W4B9</accession>
<dbReference type="Proteomes" id="UP001142648">
    <property type="component" value="Unassembled WGS sequence"/>
</dbReference>
<dbReference type="PROSITE" id="PS51186">
    <property type="entry name" value="GNAT"/>
    <property type="match status" value="1"/>
</dbReference>
<keyword evidence="3" id="KW-1185">Reference proteome</keyword>
<dbReference type="Pfam" id="PF13302">
    <property type="entry name" value="Acetyltransf_3"/>
    <property type="match status" value="1"/>
</dbReference>
<comment type="caution">
    <text evidence="2">The sequence shown here is derived from an EMBL/GenBank/DDBJ whole genome shotgun (WGS) entry which is preliminary data.</text>
</comment>
<dbReference type="PANTHER" id="PTHR43792">
    <property type="entry name" value="GNAT FAMILY, PUTATIVE (AFU_ORTHOLOGUE AFUA_3G00765)-RELATED-RELATED"/>
    <property type="match status" value="1"/>
</dbReference>
<gene>
    <name evidence="2" type="ORF">N0B51_12405</name>
</gene>
<evidence type="ECO:0000313" key="3">
    <source>
        <dbReference type="Proteomes" id="UP001142648"/>
    </source>
</evidence>
<dbReference type="GO" id="GO:0016747">
    <property type="term" value="F:acyltransferase activity, transferring groups other than amino-acyl groups"/>
    <property type="evidence" value="ECO:0007669"/>
    <property type="project" value="InterPro"/>
</dbReference>
<dbReference type="EMBL" id="JAOAMV010000006">
    <property type="protein sequence ID" value="MCT2559780.1"/>
    <property type="molecule type" value="Genomic_DNA"/>
</dbReference>
<dbReference type="AlphaFoldDB" id="A0A9X2W4B9"/>
<reference evidence="2" key="1">
    <citation type="submission" date="2022-09" db="EMBL/GenBank/DDBJ databases">
        <title>The genome sequence of Tsuneonella sp. YG55.</title>
        <authorList>
            <person name="Liu Y."/>
        </authorList>
    </citation>
    <scope>NUCLEOTIDE SEQUENCE</scope>
    <source>
        <strain evidence="2">YG55</strain>
    </source>
</reference>